<accession>A0ABW4V2Y4</accession>
<dbReference type="InterPro" id="IPR023828">
    <property type="entry name" value="Peptidase_S8_Ser-AS"/>
</dbReference>
<gene>
    <name evidence="8" type="ORF">ACFSL2_03545</name>
</gene>
<dbReference type="Proteomes" id="UP001597338">
    <property type="component" value="Unassembled WGS sequence"/>
</dbReference>
<evidence type="ECO:0000256" key="3">
    <source>
        <dbReference type="ARBA" id="ARBA00022801"/>
    </source>
</evidence>
<dbReference type="SUPFAM" id="SSF52025">
    <property type="entry name" value="PA domain"/>
    <property type="match status" value="1"/>
</dbReference>
<feature type="active site" description="Charge relay system" evidence="5">
    <location>
        <position position="180"/>
    </location>
</feature>
<feature type="signal peptide" evidence="6">
    <location>
        <begin position="1"/>
        <end position="32"/>
    </location>
</feature>
<dbReference type="InterPro" id="IPR015943">
    <property type="entry name" value="WD40/YVTN_repeat-like_dom_sf"/>
</dbReference>
<keyword evidence="4 5" id="KW-0720">Serine protease</keyword>
<dbReference type="PROSITE" id="PS51892">
    <property type="entry name" value="SUBTILASE"/>
    <property type="match status" value="1"/>
</dbReference>
<feature type="domain" description="Peptidase S8/S53" evidence="7">
    <location>
        <begin position="171"/>
        <end position="599"/>
    </location>
</feature>
<feature type="active site" description="Charge relay system" evidence="5">
    <location>
        <position position="219"/>
    </location>
</feature>
<dbReference type="Gene3D" id="3.50.30.30">
    <property type="match status" value="1"/>
</dbReference>
<feature type="chain" id="PRO_5046754803" evidence="6">
    <location>
        <begin position="33"/>
        <end position="1553"/>
    </location>
</feature>
<dbReference type="Pfam" id="PF00082">
    <property type="entry name" value="Peptidase_S8"/>
    <property type="match status" value="1"/>
</dbReference>
<evidence type="ECO:0000313" key="8">
    <source>
        <dbReference type="EMBL" id="MFD2024577.1"/>
    </source>
</evidence>
<comment type="caution">
    <text evidence="8">The sequence shown here is derived from an EMBL/GenBank/DDBJ whole genome shotgun (WGS) entry which is preliminary data.</text>
</comment>
<proteinExistence type="inferred from homology"/>
<feature type="active site" description="Charge relay system" evidence="5">
    <location>
        <position position="550"/>
    </location>
</feature>
<comment type="similarity">
    <text evidence="1 5">Belongs to the peptidase S8 family.</text>
</comment>
<dbReference type="Gene3D" id="2.60.40.10">
    <property type="entry name" value="Immunoglobulins"/>
    <property type="match status" value="1"/>
</dbReference>
<evidence type="ECO:0000256" key="1">
    <source>
        <dbReference type="ARBA" id="ARBA00011073"/>
    </source>
</evidence>
<dbReference type="InterPro" id="IPR015500">
    <property type="entry name" value="Peptidase_S8_subtilisin-rel"/>
</dbReference>
<dbReference type="InterPro" id="IPR036852">
    <property type="entry name" value="Peptidase_S8/S53_dom_sf"/>
</dbReference>
<dbReference type="InterPro" id="IPR050131">
    <property type="entry name" value="Peptidase_S8_subtilisin-like"/>
</dbReference>
<dbReference type="SUPFAM" id="SSF110296">
    <property type="entry name" value="Oligoxyloglucan reducing end-specific cellobiohydrolase"/>
    <property type="match status" value="3"/>
</dbReference>
<dbReference type="PRINTS" id="PR00723">
    <property type="entry name" value="SUBTILISIN"/>
</dbReference>
<evidence type="ECO:0000256" key="2">
    <source>
        <dbReference type="ARBA" id="ARBA00022670"/>
    </source>
</evidence>
<dbReference type="InterPro" id="IPR000209">
    <property type="entry name" value="Peptidase_S8/S53_dom"/>
</dbReference>
<dbReference type="RefSeq" id="WP_377196515.1">
    <property type="nucleotide sequence ID" value="NZ_JBHUHF010000001.1"/>
</dbReference>
<keyword evidence="6" id="KW-0732">Signal</keyword>
<protein>
    <submittedName>
        <fullName evidence="8">S8 family serine peptidase</fullName>
    </submittedName>
</protein>
<dbReference type="InterPro" id="IPR022398">
    <property type="entry name" value="Peptidase_S8_His-AS"/>
</dbReference>
<dbReference type="InterPro" id="IPR013783">
    <property type="entry name" value="Ig-like_fold"/>
</dbReference>
<keyword evidence="9" id="KW-1185">Reference proteome</keyword>
<dbReference type="PANTHER" id="PTHR43806">
    <property type="entry name" value="PEPTIDASE S8"/>
    <property type="match status" value="1"/>
</dbReference>
<dbReference type="SUPFAM" id="SSF52743">
    <property type="entry name" value="Subtilisin-like"/>
    <property type="match status" value="1"/>
</dbReference>
<evidence type="ECO:0000259" key="7">
    <source>
        <dbReference type="Pfam" id="PF00082"/>
    </source>
</evidence>
<evidence type="ECO:0000256" key="4">
    <source>
        <dbReference type="ARBA" id="ARBA00022825"/>
    </source>
</evidence>
<dbReference type="InterPro" id="IPR046450">
    <property type="entry name" value="PA_dom_sf"/>
</dbReference>
<name>A0ABW4V2Y4_9MICO</name>
<dbReference type="Gene3D" id="2.130.10.10">
    <property type="entry name" value="YVTN repeat-like/Quinoprotein amine dehydrogenase"/>
    <property type="match status" value="3"/>
</dbReference>
<reference evidence="9" key="1">
    <citation type="journal article" date="2019" name="Int. J. Syst. Evol. Microbiol.">
        <title>The Global Catalogue of Microorganisms (GCM) 10K type strain sequencing project: providing services to taxonomists for standard genome sequencing and annotation.</title>
        <authorList>
            <consortium name="The Broad Institute Genomics Platform"/>
            <consortium name="The Broad Institute Genome Sequencing Center for Infectious Disease"/>
            <person name="Wu L."/>
            <person name="Ma J."/>
        </authorList>
    </citation>
    <scope>NUCLEOTIDE SEQUENCE [LARGE SCALE GENOMIC DNA]</scope>
    <source>
        <strain evidence="9">CCM 7043</strain>
    </source>
</reference>
<organism evidence="8 9">
    <name type="scientific">Promicromonospora aerolata</name>
    <dbReference type="NCBI Taxonomy" id="195749"/>
    <lineage>
        <taxon>Bacteria</taxon>
        <taxon>Bacillati</taxon>
        <taxon>Actinomycetota</taxon>
        <taxon>Actinomycetes</taxon>
        <taxon>Micrococcales</taxon>
        <taxon>Promicromonosporaceae</taxon>
        <taxon>Promicromonospora</taxon>
    </lineage>
</organism>
<evidence type="ECO:0000256" key="5">
    <source>
        <dbReference type="PROSITE-ProRule" id="PRU01240"/>
    </source>
</evidence>
<dbReference type="PROSITE" id="PS00138">
    <property type="entry name" value="SUBTILASE_SER"/>
    <property type="match status" value="1"/>
</dbReference>
<sequence length="1553" mass="157986">MQPLSSHRRWGALITSALVSASLILSPGAAVAAPDSDPVRVIIELSTPTAADVVGPEEVAAARSDQPSARRAFTADYRAAVASVEEAQDGVTSWAVREGVRLDDTEPVTGLLAGLVATVESGDLAELRSAPGVARVTPDAPVHILGEANIPATGAPQVWERTDAAGVPVRGDGRTVAVIDTGVDYSLADLGGGFGPGHRVVDGYDFVNDDADPMDDHMHGTHVAGIVGAGGDNLTGMAPEASLTAWKALDENGGGTTSDLLLALEAATDPLGDAPADVVNMSLGGTGDGSDPLGRAATAAVRQGVVVVAAAGNEGPTGQRVSTPAAAEGVIAVGASVTGVADPTLTLAGAEPGDEPRALDVDRFPLSANPPAEGFTARLVDVGDGLDEEDYAEAGDVTGAIVVMDSFVVSQLGQVQGGHLVQARLAEEHGAVGALLYSPSPTDPVDAAAPQSSAGVLADGGFDLRRESLVMMSVSSAEYQEFKREVAAGTASATVGSTDRTDTIAGFSSRGPSDAMTLKPEIVAPGYEIMSNVPASFGVEGDQYRFSGTSMAAPHVAGAAALLAQARPEHTAAQLRASLIGSAQALESDDARLSPSEQGAGKLDVAAAVDQQVTASPDAVSLGLADMGSDRASTRTVVLHNAGDRAVTVRLSVQESDGSTGEAVLSARRLRVPAGRDASVELTVTPAVGAADTETSGVVVGKVSDGTRVRVPYATYVRPLQVQASPAPAVGRTEVFVHAVMTPEATPVVVATAPSGERYTAALSAVGTSPGWYRGTVPLDEQGTYHLRARATITGRTVTGEAVLQSEGAEQPGAWEQVGLSGAARALAVSPNAPGTGMAMASTGVHPFVTSDRGATWERVRSMPVADGWGIPVADTTAPGAFYVALNGAAGNVVLDPTYRGRIVHTPDAGATWTVLPFPDVAVEELVAHGDALAAITSDGVYVSRDGGQDWRTVPATWDGGATGAVFAGDDLLVTTFQGIYRVADVVGGGSEVTRTYAGTDYRTRPQGVAADGATAVAVLGDGMSMVSTDGGATWSDAADTGQKYVTETTMVEGVAYAAGLSSYSTSTDGGATWTEHALPVRGPLATDVDHWPGTSATSLVMTMENAGYYATDDGAHWARTGVSGTDVRGVHVGTAGDGEPVLRAVDAEGLHVRPLADVAPDAQDWGALHPGGIGYAFSHVTQSTVGDGDVWAVGVNGFGGAKIRTGPAGATDADLERVGPSGGFTPGALAVSPHADTAGDGDTVVVSYGSLVGRGIMVSRDGFGTWRTHDNGLRVAQAAFDPQDDERLWLATSTGLYRSDDLGATLTRLTTADTRSVWVDPADPDHVVAGERPGIRVSTDGGESFRAAEVPDSYASVESVVAAEVPDGPAAGLRLLVAAGARWQPSGLVAGGAGTFVSADGGATWTPASGGLTAMSVRSLAVSADGAWVYAGTDEGGVHRTATRELVPADAVPAATTTRVEAPDTVRRGERPRVEVSVAADGATPTGSVTVTVARGDEPHPYERTVRLRDGRAGLLLPPLTRQGTYTVTAVYEATEDFAASEATTQIKVRSR</sequence>
<keyword evidence="2 5" id="KW-0645">Protease</keyword>
<dbReference type="PROSITE" id="PS00137">
    <property type="entry name" value="SUBTILASE_HIS"/>
    <property type="match status" value="1"/>
</dbReference>
<dbReference type="PANTHER" id="PTHR43806:SF11">
    <property type="entry name" value="CEREVISIN-RELATED"/>
    <property type="match status" value="1"/>
</dbReference>
<evidence type="ECO:0000313" key="9">
    <source>
        <dbReference type="Proteomes" id="UP001597338"/>
    </source>
</evidence>
<keyword evidence="3 5" id="KW-0378">Hydrolase</keyword>
<evidence type="ECO:0000256" key="6">
    <source>
        <dbReference type="SAM" id="SignalP"/>
    </source>
</evidence>
<dbReference type="Gene3D" id="3.40.50.200">
    <property type="entry name" value="Peptidase S8/S53 domain"/>
    <property type="match status" value="2"/>
</dbReference>
<dbReference type="EMBL" id="JBHUHF010000001">
    <property type="protein sequence ID" value="MFD2024577.1"/>
    <property type="molecule type" value="Genomic_DNA"/>
</dbReference>
<dbReference type="CDD" id="cd15482">
    <property type="entry name" value="Sialidase_non-viral"/>
    <property type="match status" value="2"/>
</dbReference>